<proteinExistence type="predicted"/>
<dbReference type="Proteomes" id="UP000504693">
    <property type="component" value="Chromosome"/>
</dbReference>
<dbReference type="InterPro" id="IPR050469">
    <property type="entry name" value="Diguanylate_Cyclase"/>
</dbReference>
<dbReference type="PANTHER" id="PTHR45138">
    <property type="entry name" value="REGULATORY COMPONENTS OF SENSORY TRANSDUCTION SYSTEM"/>
    <property type="match status" value="1"/>
</dbReference>
<evidence type="ECO:0000313" key="5">
    <source>
        <dbReference type="EMBL" id="QKG71895.1"/>
    </source>
</evidence>
<dbReference type="InterPro" id="IPR000160">
    <property type="entry name" value="GGDEF_dom"/>
</dbReference>
<dbReference type="SUPFAM" id="SSF55073">
    <property type="entry name" value="Nucleotide cyclase"/>
    <property type="match status" value="1"/>
</dbReference>
<feature type="transmembrane region" description="Helical" evidence="3">
    <location>
        <begin position="97"/>
        <end position="116"/>
    </location>
</feature>
<feature type="transmembrane region" description="Helical" evidence="3">
    <location>
        <begin position="122"/>
        <end position="144"/>
    </location>
</feature>
<feature type="transmembrane region" description="Helical" evidence="3">
    <location>
        <begin position="174"/>
        <end position="193"/>
    </location>
</feature>
<keyword evidence="3" id="KW-0812">Transmembrane</keyword>
<comment type="catalytic activity">
    <reaction evidence="2">
        <text>2 GTP = 3',3'-c-di-GMP + 2 diphosphate</text>
        <dbReference type="Rhea" id="RHEA:24898"/>
        <dbReference type="ChEBI" id="CHEBI:33019"/>
        <dbReference type="ChEBI" id="CHEBI:37565"/>
        <dbReference type="ChEBI" id="CHEBI:58805"/>
        <dbReference type="EC" id="2.7.7.65"/>
    </reaction>
</comment>
<protein>
    <recommendedName>
        <fullName evidence="1">diguanylate cyclase</fullName>
        <ecNumber evidence="1">2.7.7.65</ecNumber>
    </recommendedName>
</protein>
<dbReference type="NCBIfam" id="TIGR00254">
    <property type="entry name" value="GGDEF"/>
    <property type="match status" value="1"/>
</dbReference>
<keyword evidence="3" id="KW-0472">Membrane</keyword>
<evidence type="ECO:0000313" key="6">
    <source>
        <dbReference type="Proteomes" id="UP000504693"/>
    </source>
</evidence>
<evidence type="ECO:0000256" key="3">
    <source>
        <dbReference type="SAM" id="Phobius"/>
    </source>
</evidence>
<feature type="domain" description="GGDEF" evidence="4">
    <location>
        <begin position="252"/>
        <end position="388"/>
    </location>
</feature>
<name>A0A7D3XAM3_9SPHN</name>
<sequence>MDAQDWFGFPERDEDWQREAWRETVRAVVVTEQRAFIANVLAWLGMCVAAWFMSNPAAFILPLTMRLLALSGSRLSWNHIRRRLDRGQPLEPAMKILTVMLFFGGMSWAFLLIPLIDEPAAHPARMVIGGGTLIAVAMITSMIAPLRTATIAYAGGFALTIGAGLLLAPADLALPAAAGLSMLFTAILIYAFANARQRQFAADMLVENRRLSERLTEALAHSEFMAVHDPLTGLFNRRALFERGLVDRATNDRAHLLVVDLDHFKQLNDSYGHDMGDKALIAAAALMRDALRAHSPGEHFAVRLGGEEFGVFLDEADEERTLQFAEDLREGLARLHDELGLPQGATSASIGVAQHLRGEAVATSLLRADAAMYDAKAEGRNRVRREDR</sequence>
<dbReference type="EC" id="2.7.7.65" evidence="1"/>
<dbReference type="PROSITE" id="PS50887">
    <property type="entry name" value="GGDEF"/>
    <property type="match status" value="1"/>
</dbReference>
<dbReference type="InterPro" id="IPR043128">
    <property type="entry name" value="Rev_trsase/Diguanyl_cyclase"/>
</dbReference>
<evidence type="ECO:0000256" key="1">
    <source>
        <dbReference type="ARBA" id="ARBA00012528"/>
    </source>
</evidence>
<evidence type="ECO:0000259" key="4">
    <source>
        <dbReference type="PROSITE" id="PS50887"/>
    </source>
</evidence>
<dbReference type="RefSeq" id="WP_173214961.1">
    <property type="nucleotide sequence ID" value="NZ_CP053921.1"/>
</dbReference>
<dbReference type="GO" id="GO:0043709">
    <property type="term" value="P:cell adhesion involved in single-species biofilm formation"/>
    <property type="evidence" value="ECO:0007669"/>
    <property type="project" value="TreeGrafter"/>
</dbReference>
<dbReference type="InterPro" id="IPR029787">
    <property type="entry name" value="Nucleotide_cyclase"/>
</dbReference>
<keyword evidence="6" id="KW-1185">Reference proteome</keyword>
<dbReference type="GO" id="GO:1902201">
    <property type="term" value="P:negative regulation of bacterial-type flagellum-dependent cell motility"/>
    <property type="evidence" value="ECO:0007669"/>
    <property type="project" value="TreeGrafter"/>
</dbReference>
<dbReference type="SMART" id="SM00267">
    <property type="entry name" value="GGDEF"/>
    <property type="match status" value="1"/>
</dbReference>
<dbReference type="CDD" id="cd01949">
    <property type="entry name" value="GGDEF"/>
    <property type="match status" value="1"/>
</dbReference>
<feature type="transmembrane region" description="Helical" evidence="3">
    <location>
        <begin position="59"/>
        <end position="77"/>
    </location>
</feature>
<dbReference type="Pfam" id="PF00990">
    <property type="entry name" value="GGDEF"/>
    <property type="match status" value="1"/>
</dbReference>
<keyword evidence="3" id="KW-1133">Transmembrane helix</keyword>
<dbReference type="Gene3D" id="3.30.70.270">
    <property type="match status" value="1"/>
</dbReference>
<accession>A0A7D3XAM3</accession>
<dbReference type="GO" id="GO:0052621">
    <property type="term" value="F:diguanylate cyclase activity"/>
    <property type="evidence" value="ECO:0007669"/>
    <property type="project" value="UniProtKB-EC"/>
</dbReference>
<evidence type="ECO:0000256" key="2">
    <source>
        <dbReference type="ARBA" id="ARBA00034247"/>
    </source>
</evidence>
<dbReference type="AlphaFoldDB" id="A0A7D3XAM3"/>
<dbReference type="GO" id="GO:0005886">
    <property type="term" value="C:plasma membrane"/>
    <property type="evidence" value="ECO:0007669"/>
    <property type="project" value="TreeGrafter"/>
</dbReference>
<dbReference type="KEGG" id="emv:HQR01_11290"/>
<reference evidence="5 6" key="1">
    <citation type="submission" date="2020-05" db="EMBL/GenBank/DDBJ databases">
        <title>Erythrobacter mangrovi sp. nov., isolated from rhizosphere soil of mangrove plant (Kandelia candel).</title>
        <authorList>
            <person name="Ye Y.H."/>
        </authorList>
    </citation>
    <scope>NUCLEOTIDE SEQUENCE [LARGE SCALE GENOMIC DNA]</scope>
    <source>
        <strain evidence="5 6">EB310</strain>
    </source>
</reference>
<organism evidence="5 6">
    <name type="scientific">Erythrobacter mangrovi</name>
    <dbReference type="NCBI Taxonomy" id="2739433"/>
    <lineage>
        <taxon>Bacteria</taxon>
        <taxon>Pseudomonadati</taxon>
        <taxon>Pseudomonadota</taxon>
        <taxon>Alphaproteobacteria</taxon>
        <taxon>Sphingomonadales</taxon>
        <taxon>Erythrobacteraceae</taxon>
        <taxon>Erythrobacter/Porphyrobacter group</taxon>
        <taxon>Erythrobacter</taxon>
    </lineage>
</organism>
<feature type="transmembrane region" description="Helical" evidence="3">
    <location>
        <begin position="151"/>
        <end position="168"/>
    </location>
</feature>
<dbReference type="PANTHER" id="PTHR45138:SF9">
    <property type="entry name" value="DIGUANYLATE CYCLASE DGCM-RELATED"/>
    <property type="match status" value="1"/>
</dbReference>
<gene>
    <name evidence="5" type="ORF">HQR01_11290</name>
</gene>
<dbReference type="EMBL" id="CP053921">
    <property type="protein sequence ID" value="QKG71895.1"/>
    <property type="molecule type" value="Genomic_DNA"/>
</dbReference>